<evidence type="ECO:0000313" key="1">
    <source>
        <dbReference type="EMBL" id="MCI33194.1"/>
    </source>
</evidence>
<protein>
    <recommendedName>
        <fullName evidence="3">Reverse transcriptase domain-containing protein</fullName>
    </recommendedName>
</protein>
<dbReference type="AlphaFoldDB" id="A0A392RAZ7"/>
<feature type="non-terminal residue" evidence="1">
    <location>
        <position position="133"/>
    </location>
</feature>
<name>A0A392RAZ7_9FABA</name>
<sequence>MDDGKVGIVRGDQAIARKCYHASLRTGNDRESKCSPPKSQADRVNMADDFADLDPREDFQEGRVSPIEELKQILIGEMPHQVTNLGTALELSEEERIITLLKRNLDLFAWHPSDMPGISEGIITHKLSLFPNV</sequence>
<evidence type="ECO:0008006" key="3">
    <source>
        <dbReference type="Google" id="ProtNLM"/>
    </source>
</evidence>
<dbReference type="EMBL" id="LXQA010202210">
    <property type="protein sequence ID" value="MCI33194.1"/>
    <property type="molecule type" value="Genomic_DNA"/>
</dbReference>
<dbReference type="Proteomes" id="UP000265520">
    <property type="component" value="Unassembled WGS sequence"/>
</dbReference>
<reference evidence="1 2" key="1">
    <citation type="journal article" date="2018" name="Front. Plant Sci.">
        <title>Red Clover (Trifolium pratense) and Zigzag Clover (T. medium) - A Picture of Genomic Similarities and Differences.</title>
        <authorList>
            <person name="Dluhosova J."/>
            <person name="Istvanek J."/>
            <person name="Nedelnik J."/>
            <person name="Repkova J."/>
        </authorList>
    </citation>
    <scope>NUCLEOTIDE SEQUENCE [LARGE SCALE GENOMIC DNA]</scope>
    <source>
        <strain evidence="2">cv. 10/8</strain>
        <tissue evidence="1">Leaf</tissue>
    </source>
</reference>
<proteinExistence type="predicted"/>
<accession>A0A392RAZ7</accession>
<evidence type="ECO:0000313" key="2">
    <source>
        <dbReference type="Proteomes" id="UP000265520"/>
    </source>
</evidence>
<keyword evidence="2" id="KW-1185">Reference proteome</keyword>
<organism evidence="1 2">
    <name type="scientific">Trifolium medium</name>
    <dbReference type="NCBI Taxonomy" id="97028"/>
    <lineage>
        <taxon>Eukaryota</taxon>
        <taxon>Viridiplantae</taxon>
        <taxon>Streptophyta</taxon>
        <taxon>Embryophyta</taxon>
        <taxon>Tracheophyta</taxon>
        <taxon>Spermatophyta</taxon>
        <taxon>Magnoliopsida</taxon>
        <taxon>eudicotyledons</taxon>
        <taxon>Gunneridae</taxon>
        <taxon>Pentapetalae</taxon>
        <taxon>rosids</taxon>
        <taxon>fabids</taxon>
        <taxon>Fabales</taxon>
        <taxon>Fabaceae</taxon>
        <taxon>Papilionoideae</taxon>
        <taxon>50 kb inversion clade</taxon>
        <taxon>NPAAA clade</taxon>
        <taxon>Hologalegina</taxon>
        <taxon>IRL clade</taxon>
        <taxon>Trifolieae</taxon>
        <taxon>Trifolium</taxon>
    </lineage>
</organism>
<comment type="caution">
    <text evidence="1">The sequence shown here is derived from an EMBL/GenBank/DDBJ whole genome shotgun (WGS) entry which is preliminary data.</text>
</comment>